<dbReference type="PANTHER" id="PTHR10622:SF10">
    <property type="entry name" value="HET DOMAIN-CONTAINING PROTEIN"/>
    <property type="match status" value="1"/>
</dbReference>
<evidence type="ECO:0000256" key="1">
    <source>
        <dbReference type="PROSITE-ProRule" id="PRU00023"/>
    </source>
</evidence>
<dbReference type="PROSITE" id="PS50297">
    <property type="entry name" value="ANK_REP_REGION"/>
    <property type="match status" value="5"/>
</dbReference>
<sequence length="542" mass="61868">MRLLHTRTLKLEEFGDENELYAILSHTWGENEITFQDIERGVIEKEGCEKVRKTCALAASHGFDYVWIDTCCIDKTSSAELSEAINSMYRWYQKSIVCYAYLADVPHMPPNATDDQTRSISPEFLESKWFKRGWTLQELIAPSIVIFLDQEWQEINTKSNLQQTISKITGIPSNILLGDNPERASIAQRMSWASKRETKRVEDLAYCLMGIFGVNMPMLYGEGEKAFIRLQEEIMKVSDDYSLFAWKSYDNRGGLLATSPKAFIDSREIIPLNSSSILSGAITVSKGIHLKLQLVDIDRTSSQDVIQAIIPCIVEGEEEKRVALYLKAMPETNEYFMRTQSYDLNLVSPNDYNQLKYQEKSICIRQERLMQKVRSPLLLAAKKGHKAIVQLLLEKGIALEAKDERDRTPLSWAASNGHKEIVQLLLEKGERDLEKETPLLWAVECGHEAIVQLLLEKGAMLETRDLWKQTPLLLAAKKGHKAIVQLLLEKGAMLEIKDYKFGRTPLSWAVSNGHKEIVQLLIEKGAEESWYESSLRYLHEGM</sequence>
<dbReference type="Pfam" id="PF12796">
    <property type="entry name" value="Ank_2"/>
    <property type="match status" value="1"/>
</dbReference>
<evidence type="ECO:0000313" key="5">
    <source>
        <dbReference type="Proteomes" id="UP000258309"/>
    </source>
</evidence>
<reference evidence="4 5" key="1">
    <citation type="submission" date="2018-05" db="EMBL/GenBank/DDBJ databases">
        <title>Draft genome sequence of Scytalidium lignicola DSM 105466, a ubiquitous saprotrophic fungus.</title>
        <authorList>
            <person name="Buettner E."/>
            <person name="Gebauer A.M."/>
            <person name="Hofrichter M."/>
            <person name="Liers C."/>
            <person name="Kellner H."/>
        </authorList>
    </citation>
    <scope>NUCLEOTIDE SEQUENCE [LARGE SCALE GENOMIC DNA]</scope>
    <source>
        <strain evidence="4 5">DSM 105466</strain>
    </source>
</reference>
<evidence type="ECO:0000313" key="4">
    <source>
        <dbReference type="EMBL" id="RFU30044.1"/>
    </source>
</evidence>
<comment type="caution">
    <text evidence="4">The sequence shown here is derived from an EMBL/GenBank/DDBJ whole genome shotgun (WGS) entry which is preliminary data.</text>
</comment>
<protein>
    <submittedName>
        <fullName evidence="4">Uncharacterized protein</fullName>
    </submittedName>
</protein>
<feature type="non-terminal residue" evidence="4">
    <location>
        <position position="542"/>
    </location>
</feature>
<dbReference type="InterPro" id="IPR010730">
    <property type="entry name" value="HET"/>
</dbReference>
<dbReference type="PRINTS" id="PR01415">
    <property type="entry name" value="ANKYRIN"/>
</dbReference>
<organism evidence="4 5">
    <name type="scientific">Scytalidium lignicola</name>
    <name type="common">Hyphomycete</name>
    <dbReference type="NCBI Taxonomy" id="5539"/>
    <lineage>
        <taxon>Eukaryota</taxon>
        <taxon>Fungi</taxon>
        <taxon>Dikarya</taxon>
        <taxon>Ascomycota</taxon>
        <taxon>Pezizomycotina</taxon>
        <taxon>Leotiomycetes</taxon>
        <taxon>Leotiomycetes incertae sedis</taxon>
        <taxon>Scytalidium</taxon>
    </lineage>
</organism>
<evidence type="ECO:0000259" key="3">
    <source>
        <dbReference type="Pfam" id="PF26640"/>
    </source>
</evidence>
<dbReference type="InterPro" id="IPR002110">
    <property type="entry name" value="Ankyrin_rpt"/>
</dbReference>
<dbReference type="InterPro" id="IPR058525">
    <property type="entry name" value="DUF8212"/>
</dbReference>
<gene>
    <name evidence="4" type="ORF">B7463_g6282</name>
</gene>
<dbReference type="SMART" id="SM00248">
    <property type="entry name" value="ANK"/>
    <property type="match status" value="5"/>
</dbReference>
<dbReference type="SUPFAM" id="SSF48403">
    <property type="entry name" value="Ankyrin repeat"/>
    <property type="match status" value="1"/>
</dbReference>
<name>A0A3E2H9H0_SCYLI</name>
<feature type="domain" description="DUF8212" evidence="3">
    <location>
        <begin position="225"/>
        <end position="252"/>
    </location>
</feature>
<accession>A0A3E2H9H0</accession>
<dbReference type="OrthoDB" id="20872at2759"/>
<feature type="domain" description="Heterokaryon incompatibility" evidence="2">
    <location>
        <begin position="21"/>
        <end position="104"/>
    </location>
</feature>
<dbReference type="InterPro" id="IPR036770">
    <property type="entry name" value="Ankyrin_rpt-contain_sf"/>
</dbReference>
<dbReference type="OMA" id="VECGHEA"/>
<feature type="repeat" description="ANK" evidence="1">
    <location>
        <begin position="501"/>
        <end position="533"/>
    </location>
</feature>
<dbReference type="EMBL" id="NCSJ02000110">
    <property type="protein sequence ID" value="RFU30044.1"/>
    <property type="molecule type" value="Genomic_DNA"/>
</dbReference>
<feature type="repeat" description="ANK" evidence="1">
    <location>
        <begin position="434"/>
        <end position="466"/>
    </location>
</feature>
<dbReference type="Pfam" id="PF06985">
    <property type="entry name" value="HET"/>
    <property type="match status" value="1"/>
</dbReference>
<dbReference type="Gene3D" id="1.25.40.20">
    <property type="entry name" value="Ankyrin repeat-containing domain"/>
    <property type="match status" value="3"/>
</dbReference>
<feature type="non-terminal residue" evidence="4">
    <location>
        <position position="1"/>
    </location>
</feature>
<keyword evidence="5" id="KW-1185">Reference proteome</keyword>
<dbReference type="STRING" id="5539.A0A3E2H9H0"/>
<feature type="repeat" description="ANK" evidence="1">
    <location>
        <begin position="372"/>
        <end position="404"/>
    </location>
</feature>
<dbReference type="PROSITE" id="PS50088">
    <property type="entry name" value="ANK_REPEAT"/>
    <property type="match status" value="5"/>
</dbReference>
<dbReference type="Pfam" id="PF26640">
    <property type="entry name" value="DUF8212"/>
    <property type="match status" value="1"/>
</dbReference>
<keyword evidence="1" id="KW-0040">ANK repeat</keyword>
<proteinExistence type="predicted"/>
<dbReference type="AlphaFoldDB" id="A0A3E2H9H0"/>
<evidence type="ECO:0000259" key="2">
    <source>
        <dbReference type="Pfam" id="PF06985"/>
    </source>
</evidence>
<feature type="repeat" description="ANK" evidence="1">
    <location>
        <begin position="405"/>
        <end position="429"/>
    </location>
</feature>
<feature type="repeat" description="ANK" evidence="1">
    <location>
        <begin position="467"/>
        <end position="499"/>
    </location>
</feature>
<dbReference type="Pfam" id="PF13637">
    <property type="entry name" value="Ank_4"/>
    <property type="match status" value="1"/>
</dbReference>
<dbReference type="Proteomes" id="UP000258309">
    <property type="component" value="Unassembled WGS sequence"/>
</dbReference>
<dbReference type="PANTHER" id="PTHR10622">
    <property type="entry name" value="HET DOMAIN-CONTAINING PROTEIN"/>
    <property type="match status" value="1"/>
</dbReference>